<dbReference type="EMBL" id="BAAAZE010000008">
    <property type="protein sequence ID" value="GAA4021318.1"/>
    <property type="molecule type" value="Genomic_DNA"/>
</dbReference>
<dbReference type="InterPro" id="IPR001123">
    <property type="entry name" value="LeuE-type"/>
</dbReference>
<dbReference type="PANTHER" id="PTHR30086">
    <property type="entry name" value="ARGININE EXPORTER PROTEIN ARGO"/>
    <property type="match status" value="1"/>
</dbReference>
<feature type="transmembrane region" description="Helical" evidence="6">
    <location>
        <begin position="193"/>
        <end position="211"/>
    </location>
</feature>
<feature type="transmembrane region" description="Helical" evidence="6">
    <location>
        <begin position="74"/>
        <end position="95"/>
    </location>
</feature>
<feature type="transmembrane region" description="Helical" evidence="6">
    <location>
        <begin position="43"/>
        <end position="68"/>
    </location>
</feature>
<keyword evidence="4 6" id="KW-1133">Transmembrane helix</keyword>
<protein>
    <submittedName>
        <fullName evidence="7">LysE family translocator</fullName>
    </submittedName>
</protein>
<keyword evidence="5 6" id="KW-0472">Membrane</keyword>
<proteinExistence type="predicted"/>
<keyword evidence="3 6" id="KW-0812">Transmembrane</keyword>
<reference evidence="8" key="1">
    <citation type="journal article" date="2019" name="Int. J. Syst. Evol. Microbiol.">
        <title>The Global Catalogue of Microorganisms (GCM) 10K type strain sequencing project: providing services to taxonomists for standard genome sequencing and annotation.</title>
        <authorList>
            <consortium name="The Broad Institute Genomics Platform"/>
            <consortium name="The Broad Institute Genome Sequencing Center for Infectious Disease"/>
            <person name="Wu L."/>
            <person name="Ma J."/>
        </authorList>
    </citation>
    <scope>NUCLEOTIDE SEQUENCE [LARGE SCALE GENOMIC DNA]</scope>
    <source>
        <strain evidence="8">JCM 16673</strain>
    </source>
</reference>
<evidence type="ECO:0000256" key="2">
    <source>
        <dbReference type="ARBA" id="ARBA00022475"/>
    </source>
</evidence>
<dbReference type="Proteomes" id="UP001501353">
    <property type="component" value="Unassembled WGS sequence"/>
</dbReference>
<comment type="subcellular location">
    <subcellularLocation>
        <location evidence="1">Cell membrane</location>
        <topology evidence="1">Multi-pass membrane protein</topology>
    </subcellularLocation>
</comment>
<evidence type="ECO:0000256" key="4">
    <source>
        <dbReference type="ARBA" id="ARBA00022989"/>
    </source>
</evidence>
<evidence type="ECO:0000313" key="8">
    <source>
        <dbReference type="Proteomes" id="UP001501353"/>
    </source>
</evidence>
<dbReference type="Pfam" id="PF01810">
    <property type="entry name" value="LysE"/>
    <property type="match status" value="1"/>
</dbReference>
<comment type="caution">
    <text evidence="7">The sequence shown here is derived from an EMBL/GenBank/DDBJ whole genome shotgun (WGS) entry which is preliminary data.</text>
</comment>
<dbReference type="RefSeq" id="WP_344762939.1">
    <property type="nucleotide sequence ID" value="NZ_BAAAZE010000008.1"/>
</dbReference>
<organism evidence="7 8">
    <name type="scientific">Actimicrobium antarcticum</name>
    <dbReference type="NCBI Taxonomy" id="1051899"/>
    <lineage>
        <taxon>Bacteria</taxon>
        <taxon>Pseudomonadati</taxon>
        <taxon>Pseudomonadota</taxon>
        <taxon>Betaproteobacteria</taxon>
        <taxon>Burkholderiales</taxon>
        <taxon>Oxalobacteraceae</taxon>
        <taxon>Actimicrobium</taxon>
    </lineage>
</organism>
<dbReference type="PIRSF" id="PIRSF006324">
    <property type="entry name" value="LeuE"/>
    <property type="match status" value="1"/>
</dbReference>
<evidence type="ECO:0000256" key="6">
    <source>
        <dbReference type="SAM" id="Phobius"/>
    </source>
</evidence>
<keyword evidence="8" id="KW-1185">Reference proteome</keyword>
<dbReference type="PANTHER" id="PTHR30086:SF20">
    <property type="entry name" value="ARGININE EXPORTER PROTEIN ARGO-RELATED"/>
    <property type="match status" value="1"/>
</dbReference>
<feature type="transmembrane region" description="Helical" evidence="6">
    <location>
        <begin position="152"/>
        <end position="181"/>
    </location>
</feature>
<sequence>MSIPGITDFGYFCVAVLLLNATPGPDTAFIVGRSIAQGRAAGLVSALGISAGCCVHALASAFGLSALLATSADAFMVVKLAGGMYLMYLGIRMLFARSVTTGMATGAAVRQTRPLMTIFWQALMTNVLNPKVILFFLSFFPQFVQPNAAHRTWSFLLLGTVFVLMSTGWNCTTAIVAGTLARRTASSQRAKLWLERCVGTAFIALGARIAFTRN</sequence>
<evidence type="ECO:0000313" key="7">
    <source>
        <dbReference type="EMBL" id="GAA4021318.1"/>
    </source>
</evidence>
<gene>
    <name evidence="7" type="ORF">GCM10022212_17770</name>
</gene>
<keyword evidence="2" id="KW-1003">Cell membrane</keyword>
<accession>A0ABP7T5D3</accession>
<evidence type="ECO:0000256" key="1">
    <source>
        <dbReference type="ARBA" id="ARBA00004651"/>
    </source>
</evidence>
<feature type="transmembrane region" description="Helical" evidence="6">
    <location>
        <begin position="115"/>
        <end position="140"/>
    </location>
</feature>
<evidence type="ECO:0000256" key="3">
    <source>
        <dbReference type="ARBA" id="ARBA00022692"/>
    </source>
</evidence>
<name>A0ABP7T5D3_9BURK</name>
<evidence type="ECO:0000256" key="5">
    <source>
        <dbReference type="ARBA" id="ARBA00023136"/>
    </source>
</evidence>